<evidence type="ECO:0000256" key="2">
    <source>
        <dbReference type="ARBA" id="ARBA00023277"/>
    </source>
</evidence>
<dbReference type="RefSeq" id="WP_089681679.1">
    <property type="nucleotide sequence ID" value="NZ_FNFO01000003.1"/>
</dbReference>
<dbReference type="EMBL" id="FNFO01000003">
    <property type="protein sequence ID" value="SDK84233.1"/>
    <property type="molecule type" value="Genomic_DNA"/>
</dbReference>
<protein>
    <submittedName>
        <fullName evidence="5">Glycosyl hydrolase family 57</fullName>
    </submittedName>
</protein>
<dbReference type="CDD" id="cd10797">
    <property type="entry name" value="GH57N_APU_like_1"/>
    <property type="match status" value="1"/>
</dbReference>
<feature type="domain" description="Glycoside hydrolase family 57 N-terminal" evidence="4">
    <location>
        <begin position="70"/>
        <end position="307"/>
    </location>
</feature>
<evidence type="ECO:0000313" key="6">
    <source>
        <dbReference type="Proteomes" id="UP000198510"/>
    </source>
</evidence>
<sequence>MGKNKYVCIHGHFYQPPRENPWLNEVEMQESAYPFHDWNARITAECYARNSAARILDEEGRILDIINNYAHISFNFGPTLLEWMEKKAPDVYAAIQDADRESQKRFSGHGSALAQVYNHMIMPLANERDKQTQVIWGIQDFERRFHRKPEGIWLAETAVDTPTLEVLAEHGIKFTILSPYQAEQVRPLKGGAWTEVTGARVDPRQPYLCKLPSGRTISLFFYDGPVSQGIAFEGLLNNGERFAQRLMGNYSPNDQSELMHIATDGESYGHHHRFGEMALSFCLDYIQRNQEATLTIYGEYLEKFPPQWEARIVENSSWSCAHGVERWRSNCGCHTGGPLGGKQSWRGPLREAFDWLRDQLIPIYERQMDALVHDPWAARNDYISVILDRSADNVEAFIQRHARHRLSDAEKSRLMKLMEMQFHALLMYTSCGWFFDEVTGIEAMQDVCYAARAIQIAEELAGVELEPEFVRLLAQAPSNSDEFATAAEAYEQEIRPSVVDLKRVGAHYAISSLFSDYPEEAHVYSYQARSLKYERFEAGKQKLAIGKAELLSETTLGRDTLSFAVLHLGDHHLFGGVREFLDEDAYHVMRDAMEDAFQRSNVHEIIMLMDQHFGMHSYSFWHLFRDDQKKIIDQVLSYTYTSVEGMFQQIYDNNFPIMQVLRNFSMPMPSHLKIPVEFVLNTRIRRQLEARHIDLDELKRIFAEVKRLQVDLDLVTLHYATVERVNQLMEDLTTSPFKVALMQTASQLLDLVGKTSAQLDLWRAQNLCFMVWREHRHDMQQKAEQGERPAQKWLQHFEQLTKSLNMKVDHYVPVKV</sequence>
<dbReference type="SUPFAM" id="SSF88713">
    <property type="entry name" value="Glycoside hydrolase/deacetylase"/>
    <property type="match status" value="1"/>
</dbReference>
<reference evidence="5 6" key="1">
    <citation type="submission" date="2016-10" db="EMBL/GenBank/DDBJ databases">
        <authorList>
            <person name="de Groot N.N."/>
        </authorList>
    </citation>
    <scope>NUCLEOTIDE SEQUENCE [LARGE SCALE GENOMIC DNA]</scope>
    <source>
        <strain evidence="5 6">DSM 25186</strain>
    </source>
</reference>
<name>A0A1G9F7T4_9BACT</name>
<dbReference type="STRING" id="1075417.SAMN05421823_103692"/>
<dbReference type="InterPro" id="IPR004300">
    <property type="entry name" value="Glyco_hydro_57_N"/>
</dbReference>
<evidence type="ECO:0000256" key="1">
    <source>
        <dbReference type="ARBA" id="ARBA00006821"/>
    </source>
</evidence>
<keyword evidence="5" id="KW-0378">Hydrolase</keyword>
<dbReference type="InterPro" id="IPR052046">
    <property type="entry name" value="GH57_Enzymes"/>
</dbReference>
<gene>
    <name evidence="5" type="ORF">SAMN05421823_103692</name>
</gene>
<comment type="similarity">
    <text evidence="1 3">Belongs to the glycosyl hydrolase 57 family.</text>
</comment>
<dbReference type="InterPro" id="IPR011330">
    <property type="entry name" value="Glyco_hydro/deAcase_b/a-brl"/>
</dbReference>
<evidence type="ECO:0000313" key="5">
    <source>
        <dbReference type="EMBL" id="SDK84233.1"/>
    </source>
</evidence>
<keyword evidence="6" id="KW-1185">Reference proteome</keyword>
<dbReference type="GO" id="GO:0016787">
    <property type="term" value="F:hydrolase activity"/>
    <property type="evidence" value="ECO:0007669"/>
    <property type="project" value="UniProtKB-KW"/>
</dbReference>
<dbReference type="Pfam" id="PF12055">
    <property type="entry name" value="DUF3536"/>
    <property type="match status" value="1"/>
</dbReference>
<dbReference type="InterPro" id="IPR021923">
    <property type="entry name" value="DUF3536"/>
</dbReference>
<evidence type="ECO:0000259" key="4">
    <source>
        <dbReference type="Pfam" id="PF03065"/>
    </source>
</evidence>
<dbReference type="AlphaFoldDB" id="A0A1G9F7T4"/>
<dbReference type="Proteomes" id="UP000198510">
    <property type="component" value="Unassembled WGS sequence"/>
</dbReference>
<proteinExistence type="inferred from homology"/>
<dbReference type="Pfam" id="PF03065">
    <property type="entry name" value="Glyco_hydro_57"/>
    <property type="match status" value="1"/>
</dbReference>
<dbReference type="OrthoDB" id="9757977at2"/>
<evidence type="ECO:0000256" key="3">
    <source>
        <dbReference type="RuleBase" id="RU361196"/>
    </source>
</evidence>
<dbReference type="InterPro" id="IPR027291">
    <property type="entry name" value="Glyco_hydro_38_N_sf"/>
</dbReference>
<dbReference type="GO" id="GO:0005975">
    <property type="term" value="P:carbohydrate metabolic process"/>
    <property type="evidence" value="ECO:0007669"/>
    <property type="project" value="InterPro"/>
</dbReference>
<dbReference type="PANTHER" id="PTHR36306:SF3">
    <property type="entry name" value="GLYCOSIDE HYDROLASE FAMILY 57"/>
    <property type="match status" value="1"/>
</dbReference>
<dbReference type="Gene3D" id="3.20.110.10">
    <property type="entry name" value="Glycoside hydrolase 38, N terminal domain"/>
    <property type="match status" value="2"/>
</dbReference>
<dbReference type="PANTHER" id="PTHR36306">
    <property type="entry name" value="ALPHA-AMYLASE-RELATED-RELATED"/>
    <property type="match status" value="1"/>
</dbReference>
<keyword evidence="2 3" id="KW-0119">Carbohydrate metabolism</keyword>
<organism evidence="5 6">
    <name type="scientific">Catalinimonas alkaloidigena</name>
    <dbReference type="NCBI Taxonomy" id="1075417"/>
    <lineage>
        <taxon>Bacteria</taxon>
        <taxon>Pseudomonadati</taxon>
        <taxon>Bacteroidota</taxon>
        <taxon>Cytophagia</taxon>
        <taxon>Cytophagales</taxon>
        <taxon>Catalimonadaceae</taxon>
        <taxon>Catalinimonas</taxon>
    </lineage>
</organism>
<accession>A0A1G9F7T4</accession>